<keyword evidence="3" id="KW-0238">DNA-binding</keyword>
<keyword evidence="10" id="KW-1185">Reference proteome</keyword>
<keyword evidence="5" id="KW-0804">Transcription</keyword>
<proteinExistence type="predicted"/>
<feature type="region of interest" description="Disordered" evidence="7">
    <location>
        <begin position="265"/>
        <end position="343"/>
    </location>
</feature>
<dbReference type="GO" id="GO:0003677">
    <property type="term" value="F:DNA binding"/>
    <property type="evidence" value="ECO:0007669"/>
    <property type="project" value="UniProtKB-KW"/>
</dbReference>
<keyword evidence="6" id="KW-0539">Nucleus</keyword>
<dbReference type="AlphaFoldDB" id="A0ABD6EVX1"/>
<reference evidence="9 10" key="1">
    <citation type="submission" date="2024-08" db="EMBL/GenBank/DDBJ databases">
        <title>Gnathostoma spinigerum genome.</title>
        <authorList>
            <person name="Gonzalez-Bertolin B."/>
            <person name="Monzon S."/>
            <person name="Zaballos A."/>
            <person name="Jimenez P."/>
            <person name="Dekumyoy P."/>
            <person name="Varona S."/>
            <person name="Cuesta I."/>
            <person name="Sumanam S."/>
            <person name="Adisakwattana P."/>
            <person name="Gasser R.B."/>
            <person name="Hernandez-Gonzalez A."/>
            <person name="Young N.D."/>
            <person name="Perteguer M.J."/>
        </authorList>
    </citation>
    <scope>NUCLEOTIDE SEQUENCE [LARGE SCALE GENOMIC DNA]</scope>
    <source>
        <strain evidence="9">AL3</strain>
        <tissue evidence="9">Liver</tissue>
    </source>
</reference>
<evidence type="ECO:0000313" key="10">
    <source>
        <dbReference type="Proteomes" id="UP001608902"/>
    </source>
</evidence>
<dbReference type="EMBL" id="JBGFUD010012578">
    <property type="protein sequence ID" value="MFH4983506.1"/>
    <property type="molecule type" value="Genomic_DNA"/>
</dbReference>
<protein>
    <recommendedName>
        <fullName evidence="8">CUT domain-containing protein</fullName>
    </recommendedName>
</protein>
<organism evidence="9 10">
    <name type="scientific">Gnathostoma spinigerum</name>
    <dbReference type="NCBI Taxonomy" id="75299"/>
    <lineage>
        <taxon>Eukaryota</taxon>
        <taxon>Metazoa</taxon>
        <taxon>Ecdysozoa</taxon>
        <taxon>Nematoda</taxon>
        <taxon>Chromadorea</taxon>
        <taxon>Rhabditida</taxon>
        <taxon>Spirurina</taxon>
        <taxon>Gnathostomatomorpha</taxon>
        <taxon>Gnathostomatoidea</taxon>
        <taxon>Gnathostomatidae</taxon>
        <taxon>Gnathostoma</taxon>
    </lineage>
</organism>
<evidence type="ECO:0000256" key="7">
    <source>
        <dbReference type="SAM" id="MobiDB-lite"/>
    </source>
</evidence>
<sequence length="394" mass="42904">MEPPAVTSCSQQHSLPASNNASGMEKMRRGLAGGTSSTISSSGYLQIDPSLSTFNSSVNRAFEELPENFLESISPQQAQPAAQHESPQLASLAPMSVAASTDAAYATLAPMSAPSSYGSSMKIEPIHDTLQHHNSSLHHSNHPNLLDKLSFGTGPAGLLSPLHTNRPDTSTLSGGLLSVHQNGGRTSDMLANLRRPLQYIKEEVDVPQEFKSLDSNSYLAQHQGSLLTEEQQQQELDRRLANAETPPAVSNVELASSFIATMIGEQPSVSPTPQHNVYQPQRQFRSSHESVEMNSADELETGTAGPSEEAVSSVEDISEPSRQEISAGRPRSSYSTKDTTDPLNAEIDDDIYIDTKDLCKRIAWELKQHSIPQAIFAERILCRYDFRLVKRLAV</sequence>
<name>A0ABD6EVX1_9BILA</name>
<dbReference type="InterPro" id="IPR051649">
    <property type="entry name" value="CUT_Homeobox"/>
</dbReference>
<feature type="region of interest" description="Disordered" evidence="7">
    <location>
        <begin position="1"/>
        <end position="46"/>
    </location>
</feature>
<feature type="compositionally biased region" description="Polar residues" evidence="7">
    <location>
        <begin position="267"/>
        <end position="284"/>
    </location>
</feature>
<feature type="compositionally biased region" description="Low complexity" evidence="7">
    <location>
        <begin position="34"/>
        <end position="43"/>
    </location>
</feature>
<evidence type="ECO:0000313" key="9">
    <source>
        <dbReference type="EMBL" id="MFH4983506.1"/>
    </source>
</evidence>
<evidence type="ECO:0000256" key="6">
    <source>
        <dbReference type="ARBA" id="ARBA00023242"/>
    </source>
</evidence>
<dbReference type="InterPro" id="IPR010982">
    <property type="entry name" value="Lambda_DNA-bd_dom_sf"/>
</dbReference>
<dbReference type="PROSITE" id="PS51042">
    <property type="entry name" value="CUT"/>
    <property type="match status" value="1"/>
</dbReference>
<evidence type="ECO:0000259" key="8">
    <source>
        <dbReference type="PROSITE" id="PS51042"/>
    </source>
</evidence>
<comment type="subcellular location">
    <subcellularLocation>
        <location evidence="1">Nucleus</location>
    </subcellularLocation>
</comment>
<evidence type="ECO:0000256" key="5">
    <source>
        <dbReference type="ARBA" id="ARBA00023163"/>
    </source>
</evidence>
<keyword evidence="4" id="KW-0371">Homeobox</keyword>
<evidence type="ECO:0000256" key="1">
    <source>
        <dbReference type="ARBA" id="ARBA00004123"/>
    </source>
</evidence>
<dbReference type="Proteomes" id="UP001608902">
    <property type="component" value="Unassembled WGS sequence"/>
</dbReference>
<accession>A0ABD6EVX1</accession>
<dbReference type="PANTHER" id="PTHR14057">
    <property type="entry name" value="TRANSCRIPTION FACTOR ONECUT"/>
    <property type="match status" value="1"/>
</dbReference>
<evidence type="ECO:0000256" key="2">
    <source>
        <dbReference type="ARBA" id="ARBA00023015"/>
    </source>
</evidence>
<dbReference type="PANTHER" id="PTHR14057:SF47">
    <property type="entry name" value="HOMEOBOX PROTEIN ONECUT"/>
    <property type="match status" value="1"/>
</dbReference>
<dbReference type="InterPro" id="IPR003350">
    <property type="entry name" value="CUT_dom"/>
</dbReference>
<feature type="compositionally biased region" description="Polar residues" evidence="7">
    <location>
        <begin position="7"/>
        <end position="22"/>
    </location>
</feature>
<dbReference type="GO" id="GO:0005634">
    <property type="term" value="C:nucleus"/>
    <property type="evidence" value="ECO:0007669"/>
    <property type="project" value="UniProtKB-SubCell"/>
</dbReference>
<evidence type="ECO:0000256" key="4">
    <source>
        <dbReference type="ARBA" id="ARBA00023155"/>
    </source>
</evidence>
<keyword evidence="2" id="KW-0805">Transcription regulation</keyword>
<dbReference type="SUPFAM" id="SSF47413">
    <property type="entry name" value="lambda repressor-like DNA-binding domains"/>
    <property type="match status" value="1"/>
</dbReference>
<dbReference type="Pfam" id="PF02376">
    <property type="entry name" value="CUT"/>
    <property type="match status" value="1"/>
</dbReference>
<dbReference type="Gene3D" id="1.10.260.40">
    <property type="entry name" value="lambda repressor-like DNA-binding domains"/>
    <property type="match status" value="1"/>
</dbReference>
<feature type="domain" description="CUT" evidence="8">
    <location>
        <begin position="344"/>
        <end position="394"/>
    </location>
</feature>
<evidence type="ECO:0000256" key="3">
    <source>
        <dbReference type="ARBA" id="ARBA00023125"/>
    </source>
</evidence>
<comment type="caution">
    <text evidence="9">The sequence shown here is derived from an EMBL/GenBank/DDBJ whole genome shotgun (WGS) entry which is preliminary data.</text>
</comment>
<gene>
    <name evidence="9" type="ORF">AB6A40_010215</name>
</gene>